<organism evidence="1 2">
    <name type="scientific">Aquimarina celericrescens</name>
    <dbReference type="NCBI Taxonomy" id="1964542"/>
    <lineage>
        <taxon>Bacteria</taxon>
        <taxon>Pseudomonadati</taxon>
        <taxon>Bacteroidota</taxon>
        <taxon>Flavobacteriia</taxon>
        <taxon>Flavobacteriales</taxon>
        <taxon>Flavobacteriaceae</taxon>
        <taxon>Aquimarina</taxon>
    </lineage>
</organism>
<dbReference type="Gene3D" id="1.25.40.10">
    <property type="entry name" value="Tetratricopeptide repeat domain"/>
    <property type="match status" value="2"/>
</dbReference>
<sequence>MKRFIFFATYTLYFTCNLGVSAQDNPSKPDKYINLSTKIEKASDSLLERTYEELESLFKKNINDSVLSNIYVNTYLKKAKNENDSLQMANGYLFASRINSNYVEIEYLDSLINVSKNLNSTNYPGLGYLIKGVCYYDLENYKKAIENYLIAQEYADTNNNIEHQIAIKHNVGLLKNAIDAHKEALIIFKENLEFIKTQDTINEYPHSHITTLFAIADSYHRMNLGDSATYYVNKGLDKSYNNKNKYKYTDFLLLSGINNFMLKKYQKSLDTLLKASKRIQDFESYNPNKAYCFIQIGRALQKLGKKEEGFSYLKKADSIITPNNYTDEKRVAYELLIDHYKDIGDIDNQLKMMSKLIIFDSIYYAKNKNIKSDIITKYDTALLIDERNDIINQLR</sequence>
<dbReference type="SUPFAM" id="SSF48452">
    <property type="entry name" value="TPR-like"/>
    <property type="match status" value="2"/>
</dbReference>
<dbReference type="InterPro" id="IPR019734">
    <property type="entry name" value="TPR_rpt"/>
</dbReference>
<proteinExistence type="predicted"/>
<protein>
    <submittedName>
        <fullName evidence="1">Tetratricopeptide repeat protein</fullName>
    </submittedName>
</protein>
<dbReference type="RefSeq" id="WP_378319393.1">
    <property type="nucleotide sequence ID" value="NZ_JBHUHY010000003.1"/>
</dbReference>
<accession>A0ABW5AW65</accession>
<comment type="caution">
    <text evidence="1">The sequence shown here is derived from an EMBL/GenBank/DDBJ whole genome shotgun (WGS) entry which is preliminary data.</text>
</comment>
<evidence type="ECO:0000313" key="2">
    <source>
        <dbReference type="Proteomes" id="UP001597344"/>
    </source>
</evidence>
<dbReference type="Proteomes" id="UP001597344">
    <property type="component" value="Unassembled WGS sequence"/>
</dbReference>
<dbReference type="EMBL" id="JBHUHY010000003">
    <property type="protein sequence ID" value="MFD2186420.1"/>
    <property type="molecule type" value="Genomic_DNA"/>
</dbReference>
<evidence type="ECO:0000313" key="1">
    <source>
        <dbReference type="EMBL" id="MFD2186420.1"/>
    </source>
</evidence>
<dbReference type="SMART" id="SM00028">
    <property type="entry name" value="TPR"/>
    <property type="match status" value="4"/>
</dbReference>
<gene>
    <name evidence="1" type="ORF">ACFSJT_06420</name>
</gene>
<name>A0ABW5AW65_9FLAO</name>
<keyword evidence="2" id="KW-1185">Reference proteome</keyword>
<reference evidence="2" key="1">
    <citation type="journal article" date="2019" name="Int. J. Syst. Evol. Microbiol.">
        <title>The Global Catalogue of Microorganisms (GCM) 10K type strain sequencing project: providing services to taxonomists for standard genome sequencing and annotation.</title>
        <authorList>
            <consortium name="The Broad Institute Genomics Platform"/>
            <consortium name="The Broad Institute Genome Sequencing Center for Infectious Disease"/>
            <person name="Wu L."/>
            <person name="Ma J."/>
        </authorList>
    </citation>
    <scope>NUCLEOTIDE SEQUENCE [LARGE SCALE GENOMIC DNA]</scope>
    <source>
        <strain evidence="2">DT92</strain>
    </source>
</reference>
<dbReference type="InterPro" id="IPR011990">
    <property type="entry name" value="TPR-like_helical_dom_sf"/>
</dbReference>